<dbReference type="EMBL" id="SOSA01000786">
    <property type="protein sequence ID" value="THC88694.1"/>
    <property type="molecule type" value="Genomic_DNA"/>
</dbReference>
<evidence type="ECO:0000313" key="1">
    <source>
        <dbReference type="EMBL" id="KAA8646603.1"/>
    </source>
</evidence>
<organism evidence="2 3">
    <name type="scientific">Aspergillus tanneri</name>
    <dbReference type="NCBI Taxonomy" id="1220188"/>
    <lineage>
        <taxon>Eukaryota</taxon>
        <taxon>Fungi</taxon>
        <taxon>Dikarya</taxon>
        <taxon>Ascomycota</taxon>
        <taxon>Pezizomycotina</taxon>
        <taxon>Eurotiomycetes</taxon>
        <taxon>Eurotiomycetidae</taxon>
        <taxon>Eurotiales</taxon>
        <taxon>Aspergillaceae</taxon>
        <taxon>Aspergillus</taxon>
        <taxon>Aspergillus subgen. Circumdati</taxon>
    </lineage>
</organism>
<dbReference type="GeneID" id="54330738"/>
<evidence type="ECO:0000313" key="4">
    <source>
        <dbReference type="Proteomes" id="UP000324241"/>
    </source>
</evidence>
<evidence type="ECO:0000313" key="3">
    <source>
        <dbReference type="Proteomes" id="UP000308092"/>
    </source>
</evidence>
<reference evidence="2 3" key="1">
    <citation type="submission" date="2019-03" db="EMBL/GenBank/DDBJ databases">
        <title>The genome sequence of a newly discovered highly antifungal drug resistant Aspergillus species, Aspergillus tanneri NIH 1004.</title>
        <authorList>
            <person name="Mounaud S."/>
            <person name="Singh I."/>
            <person name="Joardar V."/>
            <person name="Pakala S."/>
            <person name="Pakala S."/>
            <person name="Venepally P."/>
            <person name="Hoover J."/>
            <person name="Nierman W."/>
            <person name="Chung J."/>
            <person name="Losada L."/>
        </authorList>
    </citation>
    <scope>NUCLEOTIDE SEQUENCE [LARGE SCALE GENOMIC DNA]</scope>
    <source>
        <strain evidence="2 3">NIH1004</strain>
    </source>
</reference>
<dbReference type="EMBL" id="QUQM01000007">
    <property type="protein sequence ID" value="KAA8646603.1"/>
    <property type="molecule type" value="Genomic_DNA"/>
</dbReference>
<gene>
    <name evidence="1" type="ORF">ATNIH1004_008036</name>
    <name evidence="2" type="ORF">EYZ11_011863</name>
</gene>
<comment type="caution">
    <text evidence="2">The sequence shown here is derived from an EMBL/GenBank/DDBJ whole genome shotgun (WGS) entry which is preliminary data.</text>
</comment>
<accession>A0A4V3UMU8</accession>
<name>A0A4V3UMU8_9EURO</name>
<dbReference type="RefSeq" id="XP_033425964.1">
    <property type="nucleotide sequence ID" value="XM_033572649.1"/>
</dbReference>
<dbReference type="Proteomes" id="UP000324241">
    <property type="component" value="Unassembled WGS sequence"/>
</dbReference>
<sequence length="137" mass="15683">MCIFKAATSMATLTFRLSSGRNGVALLSLTESEVENIREQIRDNSGQNNELRSANAQLHNANAHLRMQNVYLCDQNTCLQSELSRLYASESYLRQYVEELQAMLKVFKWQEEEEFPKLVANQPVQPSLIRLTEEVSL</sequence>
<reference evidence="1 4" key="2">
    <citation type="submission" date="2019-08" db="EMBL/GenBank/DDBJ databases">
        <title>The genome sequence of a newly discovered highly antifungal drug resistant Aspergillus species, Aspergillus tanneri NIH 1004.</title>
        <authorList>
            <person name="Mounaud S."/>
            <person name="Singh I."/>
            <person name="Joardar V."/>
            <person name="Pakala S."/>
            <person name="Pakala S."/>
            <person name="Venepally P."/>
            <person name="Chung J.K."/>
            <person name="Losada L."/>
            <person name="Nierman W.C."/>
        </authorList>
    </citation>
    <scope>NUCLEOTIDE SEQUENCE [LARGE SCALE GENOMIC DNA]</scope>
    <source>
        <strain evidence="1 4">NIH1004</strain>
    </source>
</reference>
<evidence type="ECO:0000313" key="2">
    <source>
        <dbReference type="EMBL" id="THC88694.1"/>
    </source>
</evidence>
<keyword evidence="3" id="KW-1185">Reference proteome</keyword>
<proteinExistence type="predicted"/>
<dbReference type="Proteomes" id="UP000308092">
    <property type="component" value="Unassembled WGS sequence"/>
</dbReference>
<dbReference type="VEuPathDB" id="FungiDB:EYZ11_011863"/>
<protein>
    <submittedName>
        <fullName evidence="2">Uncharacterized protein</fullName>
    </submittedName>
</protein>
<dbReference type="AlphaFoldDB" id="A0A4V3UMU8"/>